<comment type="caution">
    <text evidence="3">The sequence shown here is derived from an EMBL/GenBank/DDBJ whole genome shotgun (WGS) entry which is preliminary data.</text>
</comment>
<gene>
    <name evidence="3" type="ORF">LWI29_003559</name>
</gene>
<evidence type="ECO:0000256" key="1">
    <source>
        <dbReference type="SAM" id="MobiDB-lite"/>
    </source>
</evidence>
<keyword evidence="4" id="KW-1185">Reference proteome</keyword>
<dbReference type="AlphaFoldDB" id="A0AA39VMY0"/>
<dbReference type="Proteomes" id="UP001168877">
    <property type="component" value="Unassembled WGS sequence"/>
</dbReference>
<feature type="compositionally biased region" description="Basic and acidic residues" evidence="1">
    <location>
        <begin position="155"/>
        <end position="192"/>
    </location>
</feature>
<organism evidence="3 4">
    <name type="scientific">Acer saccharum</name>
    <name type="common">Sugar maple</name>
    <dbReference type="NCBI Taxonomy" id="4024"/>
    <lineage>
        <taxon>Eukaryota</taxon>
        <taxon>Viridiplantae</taxon>
        <taxon>Streptophyta</taxon>
        <taxon>Embryophyta</taxon>
        <taxon>Tracheophyta</taxon>
        <taxon>Spermatophyta</taxon>
        <taxon>Magnoliopsida</taxon>
        <taxon>eudicotyledons</taxon>
        <taxon>Gunneridae</taxon>
        <taxon>Pentapetalae</taxon>
        <taxon>rosids</taxon>
        <taxon>malvids</taxon>
        <taxon>Sapindales</taxon>
        <taxon>Sapindaceae</taxon>
        <taxon>Hippocastanoideae</taxon>
        <taxon>Acereae</taxon>
        <taxon>Acer</taxon>
    </lineage>
</organism>
<dbReference type="Pfam" id="PF03732">
    <property type="entry name" value="Retrotrans_gag"/>
    <property type="match status" value="1"/>
</dbReference>
<dbReference type="InterPro" id="IPR005162">
    <property type="entry name" value="Retrotrans_gag_dom"/>
</dbReference>
<sequence>MAQYIHNDALLCLNFPQTLRDLGSRWFGRLPAASISNFGELSKAFSRQFLRNMHRKKSVAYLSQLKQGKDDSLKKYLGRFGQEMSEIGSANDEAIVAAFINNLQNSQLSFDLRRARLTSYVDMMDMTGGYALVEEEEIATGDYFVHGGRPKRSKAKDNAPKTHNPKSDKQKNRTRDGQDGCRAYDPKTDQPHQKFQGKCTNYTPLKKDQEEVLAILEEKNMSKEPPKQSFFA</sequence>
<dbReference type="PANTHER" id="PTHR33223">
    <property type="entry name" value="CCHC-TYPE DOMAIN-CONTAINING PROTEIN"/>
    <property type="match status" value="1"/>
</dbReference>
<feature type="domain" description="Retrotransposon gag" evidence="2">
    <location>
        <begin position="16"/>
        <end position="104"/>
    </location>
</feature>
<feature type="region of interest" description="Disordered" evidence="1">
    <location>
        <begin position="144"/>
        <end position="203"/>
    </location>
</feature>
<evidence type="ECO:0000313" key="3">
    <source>
        <dbReference type="EMBL" id="KAK0583828.1"/>
    </source>
</evidence>
<dbReference type="PANTHER" id="PTHR33223:SF10">
    <property type="entry name" value="AMINOTRANSFERASE-LIKE PLANT MOBILE DOMAIN-CONTAINING PROTEIN"/>
    <property type="match status" value="1"/>
</dbReference>
<reference evidence="3" key="1">
    <citation type="journal article" date="2022" name="Plant J.">
        <title>Strategies of tolerance reflected in two North American maple genomes.</title>
        <authorList>
            <person name="McEvoy S.L."/>
            <person name="Sezen U.U."/>
            <person name="Trouern-Trend A."/>
            <person name="McMahon S.M."/>
            <person name="Schaberg P.G."/>
            <person name="Yang J."/>
            <person name="Wegrzyn J.L."/>
            <person name="Swenson N.G."/>
        </authorList>
    </citation>
    <scope>NUCLEOTIDE SEQUENCE</scope>
    <source>
        <strain evidence="3">NS2018</strain>
    </source>
</reference>
<dbReference type="EMBL" id="JAUESC010000383">
    <property type="protein sequence ID" value="KAK0583828.1"/>
    <property type="molecule type" value="Genomic_DNA"/>
</dbReference>
<evidence type="ECO:0000313" key="4">
    <source>
        <dbReference type="Proteomes" id="UP001168877"/>
    </source>
</evidence>
<protein>
    <recommendedName>
        <fullName evidence="2">Retrotransposon gag domain-containing protein</fullName>
    </recommendedName>
</protein>
<reference evidence="3" key="2">
    <citation type="submission" date="2023-06" db="EMBL/GenBank/DDBJ databases">
        <authorList>
            <person name="Swenson N.G."/>
            <person name="Wegrzyn J.L."/>
            <person name="Mcevoy S.L."/>
        </authorList>
    </citation>
    <scope>NUCLEOTIDE SEQUENCE</scope>
    <source>
        <strain evidence="3">NS2018</strain>
        <tissue evidence="3">Leaf</tissue>
    </source>
</reference>
<proteinExistence type="predicted"/>
<accession>A0AA39VMY0</accession>
<name>A0AA39VMY0_ACESA</name>
<evidence type="ECO:0000259" key="2">
    <source>
        <dbReference type="Pfam" id="PF03732"/>
    </source>
</evidence>